<keyword evidence="3" id="KW-1185">Reference proteome</keyword>
<gene>
    <name evidence="2" type="primary">BnaCnng64300D</name>
    <name evidence="1" type="ORF">DARMORV10_C03P14420.1</name>
    <name evidence="2" type="ORF">GSBRNA2T00088886001</name>
</gene>
<reference evidence="1" key="3">
    <citation type="submission" date="2021-01" db="EMBL/GenBank/DDBJ databases">
        <authorList>
            <consortium name="Genoscope - CEA"/>
            <person name="William W."/>
        </authorList>
    </citation>
    <scope>NUCLEOTIDE SEQUENCE</scope>
</reference>
<evidence type="ECO:0000313" key="3">
    <source>
        <dbReference type="Proteomes" id="UP000028999"/>
    </source>
</evidence>
<reference evidence="2 3" key="1">
    <citation type="journal article" date="2014" name="Science">
        <title>Plant genetics. Early allopolyploid evolution in the post-Neolithic Brassica napus oilseed genome.</title>
        <authorList>
            <person name="Chalhoub B."/>
            <person name="Denoeud F."/>
            <person name="Liu S."/>
            <person name="Parkin I.A."/>
            <person name="Tang H."/>
            <person name="Wang X."/>
            <person name="Chiquet J."/>
            <person name="Belcram H."/>
            <person name="Tong C."/>
            <person name="Samans B."/>
            <person name="Correa M."/>
            <person name="Da Silva C."/>
            <person name="Just J."/>
            <person name="Falentin C."/>
            <person name="Koh C.S."/>
            <person name="Le Clainche I."/>
            <person name="Bernard M."/>
            <person name="Bento P."/>
            <person name="Noel B."/>
            <person name="Labadie K."/>
            <person name="Alberti A."/>
            <person name="Charles M."/>
            <person name="Arnaud D."/>
            <person name="Guo H."/>
            <person name="Daviaud C."/>
            <person name="Alamery S."/>
            <person name="Jabbari K."/>
            <person name="Zhao M."/>
            <person name="Edger P.P."/>
            <person name="Chelaifa H."/>
            <person name="Tack D."/>
            <person name="Lassalle G."/>
            <person name="Mestiri I."/>
            <person name="Schnel N."/>
            <person name="Le Paslier M.C."/>
            <person name="Fan G."/>
            <person name="Renault V."/>
            <person name="Bayer P.E."/>
            <person name="Golicz A.A."/>
            <person name="Manoli S."/>
            <person name="Lee T.H."/>
            <person name="Thi V.H."/>
            <person name="Chalabi S."/>
            <person name="Hu Q."/>
            <person name="Fan C."/>
            <person name="Tollenaere R."/>
            <person name="Lu Y."/>
            <person name="Battail C."/>
            <person name="Shen J."/>
            <person name="Sidebottom C.H."/>
            <person name="Wang X."/>
            <person name="Canaguier A."/>
            <person name="Chauveau A."/>
            <person name="Berard A."/>
            <person name="Deniot G."/>
            <person name="Guan M."/>
            <person name="Liu Z."/>
            <person name="Sun F."/>
            <person name="Lim Y.P."/>
            <person name="Lyons E."/>
            <person name="Town C.D."/>
            <person name="Bancroft I."/>
            <person name="Wang X."/>
            <person name="Meng J."/>
            <person name="Ma J."/>
            <person name="Pires J.C."/>
            <person name="King G.J."/>
            <person name="Brunel D."/>
            <person name="Delourme R."/>
            <person name="Renard M."/>
            <person name="Aury J.M."/>
            <person name="Adams K.L."/>
            <person name="Batley J."/>
            <person name="Snowdon R.J."/>
            <person name="Tost J."/>
            <person name="Edwards D."/>
            <person name="Zhou Y."/>
            <person name="Hua W."/>
            <person name="Sharpe A.G."/>
            <person name="Paterson A.H."/>
            <person name="Guan C."/>
            <person name="Wincker P."/>
        </authorList>
    </citation>
    <scope>NUCLEOTIDE SEQUENCE [LARGE SCALE GENOMIC DNA]</scope>
    <source>
        <strain evidence="3">cv. Darmor-bzh</strain>
    </source>
</reference>
<dbReference type="EMBL" id="HG994367">
    <property type="protein sequence ID" value="CAF1698530.1"/>
    <property type="molecule type" value="Genomic_DNA"/>
</dbReference>
<accession>A0A078JRX0</accession>
<dbReference type="AlphaFoldDB" id="A0A078JRX0"/>
<dbReference type="Gramene" id="CDY69579">
    <property type="protein sequence ID" value="CDY69579"/>
    <property type="gene ID" value="GSBRNA2T00088886001"/>
</dbReference>
<dbReference type="Proteomes" id="UP000028999">
    <property type="component" value="Unassembled WGS sequence"/>
</dbReference>
<name>A0A078JRX0_BRANA</name>
<reference evidence="2" key="2">
    <citation type="submission" date="2014-06" db="EMBL/GenBank/DDBJ databases">
        <authorList>
            <person name="Genoscope - CEA"/>
        </authorList>
    </citation>
    <scope>NUCLEOTIDE SEQUENCE</scope>
</reference>
<protein>
    <submittedName>
        <fullName evidence="1">(rape) hypothetical protein</fullName>
    </submittedName>
    <submittedName>
        <fullName evidence="2">BnaCnng64300D protein</fullName>
    </submittedName>
</protein>
<proteinExistence type="predicted"/>
<dbReference type="Proteomes" id="UP001295469">
    <property type="component" value="Chromosome C03"/>
</dbReference>
<evidence type="ECO:0000313" key="2">
    <source>
        <dbReference type="EMBL" id="CDY69579.1"/>
    </source>
</evidence>
<dbReference type="EMBL" id="LK039755">
    <property type="protein sequence ID" value="CDY69579.1"/>
    <property type="molecule type" value="Genomic_DNA"/>
</dbReference>
<sequence>MKVKEAWEDLNLKWVCLLVDTKWGVKPRDQELRAAALMNPRLGFII</sequence>
<dbReference type="PaxDb" id="3708-A0A078JRX0"/>
<dbReference type="STRING" id="3708.A0A078JRX0"/>
<evidence type="ECO:0000313" key="1">
    <source>
        <dbReference type="EMBL" id="CAF1698530.1"/>
    </source>
</evidence>
<organism evidence="2 3">
    <name type="scientific">Brassica napus</name>
    <name type="common">Rape</name>
    <dbReference type="NCBI Taxonomy" id="3708"/>
    <lineage>
        <taxon>Eukaryota</taxon>
        <taxon>Viridiplantae</taxon>
        <taxon>Streptophyta</taxon>
        <taxon>Embryophyta</taxon>
        <taxon>Tracheophyta</taxon>
        <taxon>Spermatophyta</taxon>
        <taxon>Magnoliopsida</taxon>
        <taxon>eudicotyledons</taxon>
        <taxon>Gunneridae</taxon>
        <taxon>Pentapetalae</taxon>
        <taxon>rosids</taxon>
        <taxon>malvids</taxon>
        <taxon>Brassicales</taxon>
        <taxon>Brassicaceae</taxon>
        <taxon>Brassiceae</taxon>
        <taxon>Brassica</taxon>
    </lineage>
</organism>